<feature type="transmembrane region" description="Helical" evidence="10">
    <location>
        <begin position="309"/>
        <end position="331"/>
    </location>
</feature>
<keyword evidence="7" id="KW-0406">Ion transport</keyword>
<feature type="transmembrane region" description="Helical" evidence="10">
    <location>
        <begin position="228"/>
        <end position="245"/>
    </location>
</feature>
<dbReference type="GO" id="GO:0006813">
    <property type="term" value="P:potassium ion transport"/>
    <property type="evidence" value="ECO:0007669"/>
    <property type="project" value="InterPro"/>
</dbReference>
<feature type="transmembrane region" description="Helical" evidence="10">
    <location>
        <begin position="251"/>
        <end position="267"/>
    </location>
</feature>
<dbReference type="InterPro" id="IPR036291">
    <property type="entry name" value="NAD(P)-bd_dom_sf"/>
</dbReference>
<feature type="transmembrane region" description="Helical" evidence="10">
    <location>
        <begin position="192"/>
        <end position="216"/>
    </location>
</feature>
<feature type="transmembrane region" description="Helical" evidence="10">
    <location>
        <begin position="37"/>
        <end position="55"/>
    </location>
</feature>
<feature type="transmembrane region" description="Helical" evidence="10">
    <location>
        <begin position="279"/>
        <end position="297"/>
    </location>
</feature>
<dbReference type="GO" id="GO:0015297">
    <property type="term" value="F:antiporter activity"/>
    <property type="evidence" value="ECO:0007669"/>
    <property type="project" value="UniProtKB-KW"/>
</dbReference>
<dbReference type="PANTHER" id="PTHR32507">
    <property type="entry name" value="NA(+)/H(+) ANTIPORTER 1"/>
    <property type="match status" value="1"/>
</dbReference>
<dbReference type="Proteomes" id="UP000315344">
    <property type="component" value="Unassembled WGS sequence"/>
</dbReference>
<feature type="domain" description="Cation/H+ exchanger transmembrane" evidence="11">
    <location>
        <begin position="27"/>
        <end position="396"/>
    </location>
</feature>
<feature type="transmembrane region" description="Helical" evidence="10">
    <location>
        <begin position="12"/>
        <end position="30"/>
    </location>
</feature>
<evidence type="ECO:0000256" key="9">
    <source>
        <dbReference type="SAM" id="MobiDB-lite"/>
    </source>
</evidence>
<dbReference type="Pfam" id="PF02254">
    <property type="entry name" value="TrkA_N"/>
    <property type="match status" value="1"/>
</dbReference>
<comment type="subcellular location">
    <subcellularLocation>
        <location evidence="1">Cell membrane</location>
        <topology evidence="1">Multi-pass membrane protein</topology>
    </subcellularLocation>
</comment>
<feature type="transmembrane region" description="Helical" evidence="10">
    <location>
        <begin position="67"/>
        <end position="86"/>
    </location>
</feature>
<feature type="region of interest" description="Disordered" evidence="9">
    <location>
        <begin position="604"/>
        <end position="658"/>
    </location>
</feature>
<feature type="transmembrane region" description="Helical" evidence="10">
    <location>
        <begin position="338"/>
        <end position="358"/>
    </location>
</feature>
<evidence type="ECO:0000256" key="4">
    <source>
        <dbReference type="ARBA" id="ARBA00022475"/>
    </source>
</evidence>
<evidence type="ECO:0000259" key="12">
    <source>
        <dbReference type="Pfam" id="PF02254"/>
    </source>
</evidence>
<dbReference type="PANTHER" id="PTHR32507:SF0">
    <property type="entry name" value="NA(+)_H(+) ANTIPORTER 2-RELATED"/>
    <property type="match status" value="1"/>
</dbReference>
<sequence>MTVSPEGGLTPVEAFALVGVVGVGAQWLAWRFRLPGIVMMLLAGLVLGPLTGILVPSRDIGPLVSPMISLAVAVILFEGGLTLNFKQLEGAAPGVRRLVILGAPLGWLLSSLALTYIAGLSWQTSVVFGGVMIVTGPTVIAPLLRAAKLHNRPAQLLQWEAIVNDALGALVAVVALVVVMVVQQQLSPANAVWTVVSGIAFAMLVGFGAAMLVVTAFRRSLLPEYMKVPMLFVLVLAVFAVSDALLHESGLLAVTVMGLIIANANLPSYSEIYRFKEQATTLLLSGVFILLAANVDLRTLEMLNWRSATFILAVVLLVRPATVLLSLLGTAIPMNERLLVAFTGPRGVVLLAISGIFAQRLVDEGVADGAVLQPLAFVLVMTTVVLHGFTLKPLATKLGLTSSETPGMIIVGGSTFTTGLGKALRNADVNVLVTDPNRSQLRSAREEGLPTYYGDILSEAADHGVEFISFSTIFAASDNDAYNTLVATDLAPEFGRDSIWQISRVKEDQARHALPNQLGGQALSGGRTLAQYLELLADGWIFRTTRLTEEYTLEDWQRAREGAIPLAVVQDGSVRLLRRDEELTHKAGMRIVSMMPPEMAEKIRREAEETSKQREQARAEAKAVRKGDGEGSQPDGAEDSQGPSSSAGADTTRDAPKS</sequence>
<evidence type="ECO:0000256" key="5">
    <source>
        <dbReference type="ARBA" id="ARBA00022692"/>
    </source>
</evidence>
<keyword evidence="6 10" id="KW-1133">Transmembrane helix</keyword>
<dbReference type="InterPro" id="IPR006153">
    <property type="entry name" value="Cation/H_exchanger_TM"/>
</dbReference>
<proteinExistence type="predicted"/>
<evidence type="ECO:0000259" key="11">
    <source>
        <dbReference type="Pfam" id="PF00999"/>
    </source>
</evidence>
<reference evidence="13 14" key="1">
    <citation type="journal article" date="2017" name="Nat. Commun.">
        <title>In situ click chemistry generation of cyclooxygenase-2 inhibitors.</title>
        <authorList>
            <person name="Bhardwaj A."/>
            <person name="Kaur J."/>
            <person name="Wuest M."/>
            <person name="Wuest F."/>
        </authorList>
    </citation>
    <scope>NUCLEOTIDE SEQUENCE [LARGE SCALE GENOMIC DNA]</scope>
    <source>
        <strain evidence="13">S2_012_000_R3_94</strain>
    </source>
</reference>
<keyword evidence="2" id="KW-0813">Transport</keyword>
<feature type="transmembrane region" description="Helical" evidence="10">
    <location>
        <begin position="166"/>
        <end position="186"/>
    </location>
</feature>
<evidence type="ECO:0000313" key="14">
    <source>
        <dbReference type="Proteomes" id="UP000315344"/>
    </source>
</evidence>
<evidence type="ECO:0000256" key="6">
    <source>
        <dbReference type="ARBA" id="ARBA00022989"/>
    </source>
</evidence>
<feature type="transmembrane region" description="Helical" evidence="10">
    <location>
        <begin position="98"/>
        <end position="119"/>
    </location>
</feature>
<keyword evidence="5 10" id="KW-0812">Transmembrane</keyword>
<feature type="compositionally biased region" description="Basic and acidic residues" evidence="9">
    <location>
        <begin position="604"/>
        <end position="629"/>
    </location>
</feature>
<dbReference type="EMBL" id="VAFL01000002">
    <property type="protein sequence ID" value="TKW68285.1"/>
    <property type="molecule type" value="Genomic_DNA"/>
</dbReference>
<evidence type="ECO:0000256" key="1">
    <source>
        <dbReference type="ARBA" id="ARBA00004651"/>
    </source>
</evidence>
<organism evidence="13 14">
    <name type="scientific">Paracoccus denitrificans</name>
    <dbReference type="NCBI Taxonomy" id="266"/>
    <lineage>
        <taxon>Bacteria</taxon>
        <taxon>Pseudomonadati</taxon>
        <taxon>Pseudomonadota</taxon>
        <taxon>Alphaproteobacteria</taxon>
        <taxon>Rhodobacterales</taxon>
        <taxon>Paracoccaceae</taxon>
        <taxon>Paracoccus</taxon>
    </lineage>
</organism>
<feature type="transmembrane region" description="Helical" evidence="10">
    <location>
        <begin position="370"/>
        <end position="389"/>
    </location>
</feature>
<feature type="transmembrane region" description="Helical" evidence="10">
    <location>
        <begin position="125"/>
        <end position="145"/>
    </location>
</feature>
<evidence type="ECO:0000256" key="7">
    <source>
        <dbReference type="ARBA" id="ARBA00023065"/>
    </source>
</evidence>
<evidence type="ECO:0000256" key="2">
    <source>
        <dbReference type="ARBA" id="ARBA00022448"/>
    </source>
</evidence>
<accession>A0A533IBQ0</accession>
<gene>
    <name evidence="13" type="ORF">DI616_04095</name>
</gene>
<dbReference type="InterPro" id="IPR003148">
    <property type="entry name" value="RCK_N"/>
</dbReference>
<comment type="caution">
    <text evidence="13">The sequence shown here is derived from an EMBL/GenBank/DDBJ whole genome shotgun (WGS) entry which is preliminary data.</text>
</comment>
<dbReference type="AlphaFoldDB" id="A0A533IBQ0"/>
<dbReference type="Pfam" id="PF00999">
    <property type="entry name" value="Na_H_Exchanger"/>
    <property type="match status" value="1"/>
</dbReference>
<protein>
    <submittedName>
        <fullName evidence="13">Sodium:proton antiporter</fullName>
    </submittedName>
</protein>
<dbReference type="GO" id="GO:1902600">
    <property type="term" value="P:proton transmembrane transport"/>
    <property type="evidence" value="ECO:0007669"/>
    <property type="project" value="InterPro"/>
</dbReference>
<keyword evidence="4" id="KW-1003">Cell membrane</keyword>
<dbReference type="Gene3D" id="1.20.1530.20">
    <property type="match status" value="1"/>
</dbReference>
<evidence type="ECO:0000256" key="3">
    <source>
        <dbReference type="ARBA" id="ARBA00022449"/>
    </source>
</evidence>
<name>A0A533IBQ0_PARDE</name>
<evidence type="ECO:0000256" key="10">
    <source>
        <dbReference type="SAM" id="Phobius"/>
    </source>
</evidence>
<evidence type="ECO:0000313" key="13">
    <source>
        <dbReference type="EMBL" id="TKW68285.1"/>
    </source>
</evidence>
<dbReference type="SUPFAM" id="SSF51735">
    <property type="entry name" value="NAD(P)-binding Rossmann-fold domains"/>
    <property type="match status" value="1"/>
</dbReference>
<dbReference type="InterPro" id="IPR038770">
    <property type="entry name" value="Na+/solute_symporter_sf"/>
</dbReference>
<dbReference type="GO" id="GO:0005886">
    <property type="term" value="C:plasma membrane"/>
    <property type="evidence" value="ECO:0007669"/>
    <property type="project" value="UniProtKB-SubCell"/>
</dbReference>
<keyword evidence="8 10" id="KW-0472">Membrane</keyword>
<keyword evidence="3" id="KW-0050">Antiport</keyword>
<evidence type="ECO:0000256" key="8">
    <source>
        <dbReference type="ARBA" id="ARBA00023136"/>
    </source>
</evidence>
<dbReference type="Gene3D" id="3.40.50.720">
    <property type="entry name" value="NAD(P)-binding Rossmann-like Domain"/>
    <property type="match status" value="1"/>
</dbReference>
<feature type="domain" description="RCK N-terminal" evidence="12">
    <location>
        <begin position="409"/>
        <end position="514"/>
    </location>
</feature>